<protein>
    <submittedName>
        <fullName evidence="1">Uncharacterized protein</fullName>
    </submittedName>
</protein>
<dbReference type="Proteomes" id="UP000828390">
    <property type="component" value="Unassembled WGS sequence"/>
</dbReference>
<dbReference type="AlphaFoldDB" id="A0A9D3YR13"/>
<sequence length="67" mass="7777">MNSAWIDARQYETFCNASDGLPKLFESKAKHTVLWVMQRVKERPVRGTYNGNMILKILNPICIIPLR</sequence>
<reference evidence="1" key="2">
    <citation type="submission" date="2020-11" db="EMBL/GenBank/DDBJ databases">
        <authorList>
            <person name="McCartney M.A."/>
            <person name="Auch B."/>
            <person name="Kono T."/>
            <person name="Mallez S."/>
            <person name="Becker A."/>
            <person name="Gohl D.M."/>
            <person name="Silverstein K.A.T."/>
            <person name="Koren S."/>
            <person name="Bechman K.B."/>
            <person name="Herman A."/>
            <person name="Abrahante J.E."/>
            <person name="Garbe J."/>
        </authorList>
    </citation>
    <scope>NUCLEOTIDE SEQUENCE</scope>
    <source>
        <strain evidence="1">Duluth1</strain>
        <tissue evidence="1">Whole animal</tissue>
    </source>
</reference>
<keyword evidence="2" id="KW-1185">Reference proteome</keyword>
<dbReference type="EMBL" id="JAIWYP010000015">
    <property type="protein sequence ID" value="KAH3703630.1"/>
    <property type="molecule type" value="Genomic_DNA"/>
</dbReference>
<evidence type="ECO:0000313" key="1">
    <source>
        <dbReference type="EMBL" id="KAH3703630.1"/>
    </source>
</evidence>
<organism evidence="1 2">
    <name type="scientific">Dreissena polymorpha</name>
    <name type="common">Zebra mussel</name>
    <name type="synonym">Mytilus polymorpha</name>
    <dbReference type="NCBI Taxonomy" id="45954"/>
    <lineage>
        <taxon>Eukaryota</taxon>
        <taxon>Metazoa</taxon>
        <taxon>Spiralia</taxon>
        <taxon>Lophotrochozoa</taxon>
        <taxon>Mollusca</taxon>
        <taxon>Bivalvia</taxon>
        <taxon>Autobranchia</taxon>
        <taxon>Heteroconchia</taxon>
        <taxon>Euheterodonta</taxon>
        <taxon>Imparidentia</taxon>
        <taxon>Neoheterodontei</taxon>
        <taxon>Myida</taxon>
        <taxon>Dreissenoidea</taxon>
        <taxon>Dreissenidae</taxon>
        <taxon>Dreissena</taxon>
    </lineage>
</organism>
<proteinExistence type="predicted"/>
<name>A0A9D3YR13_DREPO</name>
<evidence type="ECO:0000313" key="2">
    <source>
        <dbReference type="Proteomes" id="UP000828390"/>
    </source>
</evidence>
<reference evidence="1" key="1">
    <citation type="journal article" date="2019" name="bioRxiv">
        <title>The Genome of the Zebra Mussel, Dreissena polymorpha: A Resource for Invasive Species Research.</title>
        <authorList>
            <person name="McCartney M.A."/>
            <person name="Auch B."/>
            <person name="Kono T."/>
            <person name="Mallez S."/>
            <person name="Zhang Y."/>
            <person name="Obille A."/>
            <person name="Becker A."/>
            <person name="Abrahante J.E."/>
            <person name="Garbe J."/>
            <person name="Badalamenti J.P."/>
            <person name="Herman A."/>
            <person name="Mangelson H."/>
            <person name="Liachko I."/>
            <person name="Sullivan S."/>
            <person name="Sone E.D."/>
            <person name="Koren S."/>
            <person name="Silverstein K.A.T."/>
            <person name="Beckman K.B."/>
            <person name="Gohl D.M."/>
        </authorList>
    </citation>
    <scope>NUCLEOTIDE SEQUENCE</scope>
    <source>
        <strain evidence="1">Duluth1</strain>
        <tissue evidence="1">Whole animal</tissue>
    </source>
</reference>
<gene>
    <name evidence="1" type="ORF">DPMN_078669</name>
</gene>
<accession>A0A9D3YR13</accession>
<comment type="caution">
    <text evidence="1">The sequence shown here is derived from an EMBL/GenBank/DDBJ whole genome shotgun (WGS) entry which is preliminary data.</text>
</comment>